<sequence>SGAGDTREPQQRRSKVGCLGDGRQRNQYEDPDEQHLVERVVRISRVAKVVKGGRHLSFNAVVVVGDEQGSVGVGMGKADAVPDAVRKGAVKARSNMIEVPLKGSTIPHDIVSKFGGSVVMLKPAAPGTGVIAGGAVRAVVELAGVRDILTKSSRRSNNPVNVVKATFEGLKKMRLPEVEIAKRRQFVEEVKERKRVATARAEARQAEAAAAAAATAATSEQA</sequence>
<dbReference type="InterPro" id="IPR014721">
    <property type="entry name" value="Ribsml_uS5_D2-typ_fold_subgr"/>
</dbReference>
<dbReference type="InterPro" id="IPR020568">
    <property type="entry name" value="Ribosomal_Su5_D2-typ_SF"/>
</dbReference>
<dbReference type="EMBL" id="CASHTH010000762">
    <property type="protein sequence ID" value="CAI8007299.1"/>
    <property type="molecule type" value="Genomic_DNA"/>
</dbReference>
<dbReference type="HAMAP" id="MF_01307_B">
    <property type="entry name" value="Ribosomal_uS5_B"/>
    <property type="match status" value="1"/>
</dbReference>
<reference evidence="14" key="1">
    <citation type="submission" date="2023-03" db="EMBL/GenBank/DDBJ databases">
        <authorList>
            <person name="Steffen K."/>
            <person name="Cardenas P."/>
        </authorList>
    </citation>
    <scope>NUCLEOTIDE SEQUENCE</scope>
</reference>
<dbReference type="SUPFAM" id="SSF54768">
    <property type="entry name" value="dsRNA-binding domain-like"/>
    <property type="match status" value="1"/>
</dbReference>
<keyword evidence="6 10" id="KW-0687">Ribonucleoprotein</keyword>
<dbReference type="PROSITE" id="PS50881">
    <property type="entry name" value="S5_DSRBD"/>
    <property type="match status" value="1"/>
</dbReference>
<evidence type="ECO:0000313" key="14">
    <source>
        <dbReference type="EMBL" id="CAI8007299.1"/>
    </source>
</evidence>
<evidence type="ECO:0000256" key="4">
    <source>
        <dbReference type="ARBA" id="ARBA00022884"/>
    </source>
</evidence>
<dbReference type="Gene3D" id="3.30.160.20">
    <property type="match status" value="1"/>
</dbReference>
<dbReference type="GO" id="GO:0019843">
    <property type="term" value="F:rRNA binding"/>
    <property type="evidence" value="ECO:0007669"/>
    <property type="project" value="UniProtKB-KW"/>
</dbReference>
<comment type="similarity">
    <text evidence="2 11">Belongs to the universal ribosomal protein uS5 family.</text>
</comment>
<dbReference type="InterPro" id="IPR013810">
    <property type="entry name" value="Ribosomal_uS5_N"/>
</dbReference>
<dbReference type="GO" id="GO:0003735">
    <property type="term" value="F:structural constituent of ribosome"/>
    <property type="evidence" value="ECO:0007669"/>
    <property type="project" value="UniProtKB-UniRule"/>
</dbReference>
<evidence type="ECO:0000256" key="5">
    <source>
        <dbReference type="ARBA" id="ARBA00022980"/>
    </source>
</evidence>
<comment type="subunit">
    <text evidence="7">Part of the 30S ribosomal subunit. Contacts protein S4.</text>
</comment>
<dbReference type="GO" id="GO:0005737">
    <property type="term" value="C:cytoplasm"/>
    <property type="evidence" value="ECO:0007669"/>
    <property type="project" value="UniProtKB-ARBA"/>
</dbReference>
<dbReference type="PANTHER" id="PTHR48277:SF1">
    <property type="entry name" value="MITOCHONDRIAL RIBOSOMAL PROTEIN S5"/>
    <property type="match status" value="1"/>
</dbReference>
<evidence type="ECO:0000313" key="15">
    <source>
        <dbReference type="Proteomes" id="UP001174909"/>
    </source>
</evidence>
<comment type="caution">
    <text evidence="14">The sequence shown here is derived from an EMBL/GenBank/DDBJ whole genome shotgun (WGS) entry which is preliminary data.</text>
</comment>
<dbReference type="GO" id="GO:0042254">
    <property type="term" value="P:ribosome biogenesis"/>
    <property type="evidence" value="ECO:0007669"/>
    <property type="project" value="UniProtKB-ARBA"/>
</dbReference>
<dbReference type="InterPro" id="IPR000851">
    <property type="entry name" value="Ribosomal_uS5"/>
</dbReference>
<keyword evidence="5 10" id="KW-0689">Ribosomal protein</keyword>
<evidence type="ECO:0000256" key="1">
    <source>
        <dbReference type="ARBA" id="ARBA00002524"/>
    </source>
</evidence>
<dbReference type="NCBIfam" id="TIGR01021">
    <property type="entry name" value="rpsE_bact"/>
    <property type="match status" value="1"/>
</dbReference>
<evidence type="ECO:0000256" key="3">
    <source>
        <dbReference type="ARBA" id="ARBA00022730"/>
    </source>
</evidence>
<feature type="domain" description="S5 DRBM" evidence="13">
    <location>
        <begin position="36"/>
        <end position="99"/>
    </location>
</feature>
<gene>
    <name evidence="14" type="ORF">GBAR_LOCUS5143</name>
</gene>
<evidence type="ECO:0000256" key="8">
    <source>
        <dbReference type="ARBA" id="ARBA00035156"/>
    </source>
</evidence>
<feature type="non-terminal residue" evidence="14">
    <location>
        <position position="222"/>
    </location>
</feature>
<protein>
    <recommendedName>
        <fullName evidence="8">Small ribosomal subunit protein uS5c</fullName>
    </recommendedName>
    <alternativeName>
        <fullName evidence="9">30S ribosomal protein S5, chloroplastic</fullName>
    </alternativeName>
</protein>
<dbReference type="AlphaFoldDB" id="A0AA35W4M6"/>
<evidence type="ECO:0000256" key="9">
    <source>
        <dbReference type="ARBA" id="ARBA00035347"/>
    </source>
</evidence>
<dbReference type="Proteomes" id="UP001174909">
    <property type="component" value="Unassembled WGS sequence"/>
</dbReference>
<evidence type="ECO:0000256" key="6">
    <source>
        <dbReference type="ARBA" id="ARBA00023274"/>
    </source>
</evidence>
<dbReference type="InterPro" id="IPR005324">
    <property type="entry name" value="Ribosomal_uS5_C"/>
</dbReference>
<evidence type="ECO:0000256" key="12">
    <source>
        <dbReference type="SAM" id="MobiDB-lite"/>
    </source>
</evidence>
<name>A0AA35W4M6_GEOBA</name>
<evidence type="ECO:0000259" key="13">
    <source>
        <dbReference type="PROSITE" id="PS50881"/>
    </source>
</evidence>
<dbReference type="Pfam" id="PF03719">
    <property type="entry name" value="Ribosomal_S5_C"/>
    <property type="match status" value="1"/>
</dbReference>
<keyword evidence="4" id="KW-0694">RNA-binding</keyword>
<organism evidence="14 15">
    <name type="scientific">Geodia barretti</name>
    <name type="common">Barrett's horny sponge</name>
    <dbReference type="NCBI Taxonomy" id="519541"/>
    <lineage>
        <taxon>Eukaryota</taxon>
        <taxon>Metazoa</taxon>
        <taxon>Porifera</taxon>
        <taxon>Demospongiae</taxon>
        <taxon>Heteroscleromorpha</taxon>
        <taxon>Tetractinellida</taxon>
        <taxon>Astrophorina</taxon>
        <taxon>Geodiidae</taxon>
        <taxon>Geodia</taxon>
    </lineage>
</organism>
<comment type="function">
    <text evidence="1">With S4 and S12 plays an important role in translational accuracy.</text>
</comment>
<dbReference type="PANTHER" id="PTHR48277">
    <property type="entry name" value="MITOCHONDRIAL RIBOSOMAL PROTEIN S5"/>
    <property type="match status" value="1"/>
</dbReference>
<evidence type="ECO:0000256" key="10">
    <source>
        <dbReference type="PROSITE-ProRule" id="PRU00268"/>
    </source>
</evidence>
<dbReference type="Gene3D" id="3.30.230.10">
    <property type="match status" value="1"/>
</dbReference>
<keyword evidence="3" id="KW-0699">rRNA-binding</keyword>
<dbReference type="GO" id="GO:0015935">
    <property type="term" value="C:small ribosomal subunit"/>
    <property type="evidence" value="ECO:0007669"/>
    <property type="project" value="InterPro"/>
</dbReference>
<keyword evidence="15" id="KW-1185">Reference proteome</keyword>
<evidence type="ECO:0000256" key="7">
    <source>
        <dbReference type="ARBA" id="ARBA00025844"/>
    </source>
</evidence>
<dbReference type="FunFam" id="3.30.230.10:FF:000002">
    <property type="entry name" value="30S ribosomal protein S5"/>
    <property type="match status" value="1"/>
</dbReference>
<accession>A0AA35W4M6</accession>
<evidence type="ECO:0000256" key="11">
    <source>
        <dbReference type="RuleBase" id="RU003823"/>
    </source>
</evidence>
<dbReference type="GO" id="GO:0006412">
    <property type="term" value="P:translation"/>
    <property type="evidence" value="ECO:0007669"/>
    <property type="project" value="InterPro"/>
</dbReference>
<dbReference type="Pfam" id="PF00333">
    <property type="entry name" value="Ribosomal_S5"/>
    <property type="match status" value="1"/>
</dbReference>
<dbReference type="SUPFAM" id="SSF54211">
    <property type="entry name" value="Ribosomal protein S5 domain 2-like"/>
    <property type="match status" value="1"/>
</dbReference>
<evidence type="ECO:0000256" key="2">
    <source>
        <dbReference type="ARBA" id="ARBA00008945"/>
    </source>
</evidence>
<dbReference type="FunFam" id="3.30.160.20:FF:000001">
    <property type="entry name" value="30S ribosomal protein S5"/>
    <property type="match status" value="1"/>
</dbReference>
<proteinExistence type="inferred from homology"/>
<feature type="region of interest" description="Disordered" evidence="12">
    <location>
        <begin position="1"/>
        <end position="28"/>
    </location>
</feature>
<feature type="compositionally biased region" description="Basic and acidic residues" evidence="12">
    <location>
        <begin position="1"/>
        <end position="11"/>
    </location>
</feature>
<dbReference type="InterPro" id="IPR005712">
    <property type="entry name" value="Ribosomal_uS5_bac-type"/>
</dbReference>